<evidence type="ECO:0000313" key="2">
    <source>
        <dbReference type="EMBL" id="KAF7679141.1"/>
    </source>
</evidence>
<proteinExistence type="predicted"/>
<gene>
    <name evidence="2" type="ORF">GT037_002889</name>
</gene>
<evidence type="ECO:0000256" key="1">
    <source>
        <dbReference type="SAM" id="MobiDB-lite"/>
    </source>
</evidence>
<accession>A0A8H7B8A4</accession>
<feature type="region of interest" description="Disordered" evidence="1">
    <location>
        <begin position="32"/>
        <end position="61"/>
    </location>
</feature>
<dbReference type="EMBL" id="JAAABM010000003">
    <property type="protein sequence ID" value="KAF7679141.1"/>
    <property type="molecule type" value="Genomic_DNA"/>
</dbReference>
<feature type="compositionally biased region" description="Low complexity" evidence="1">
    <location>
        <begin position="38"/>
        <end position="47"/>
    </location>
</feature>
<sequence length="146" mass="15845">MLACLTWLAGEGSAQRLLTVLASYIIDSTPAASKRSLPGRSGRGWPPSSGPDDDRGDWSRGLHDLRHVGRRAEADRRQSILGDIGWGYGIPYCGTQGTASSNAMLRTRGDGAKKQRVTLLQTHPGWDLRGETQLLLFCILVISSQV</sequence>
<protein>
    <submittedName>
        <fullName evidence="2">Uncharacterized protein</fullName>
    </submittedName>
</protein>
<feature type="compositionally biased region" description="Basic and acidic residues" evidence="1">
    <location>
        <begin position="52"/>
        <end position="61"/>
    </location>
</feature>
<dbReference type="Proteomes" id="UP000596902">
    <property type="component" value="Unassembled WGS sequence"/>
</dbReference>
<dbReference type="GeneID" id="62201114"/>
<comment type="caution">
    <text evidence="2">The sequence shown here is derived from an EMBL/GenBank/DDBJ whole genome shotgun (WGS) entry which is preliminary data.</text>
</comment>
<reference evidence="2" key="2">
    <citation type="submission" date="2020-08" db="EMBL/GenBank/DDBJ databases">
        <title>Draft Genome Sequence of Cumin Blight Pathogen Alternaria burnsii.</title>
        <authorList>
            <person name="Feng Z."/>
        </authorList>
    </citation>
    <scope>NUCLEOTIDE SEQUENCE</scope>
    <source>
        <strain evidence="2">CBS107.38</strain>
    </source>
</reference>
<reference evidence="2" key="1">
    <citation type="submission" date="2020-01" db="EMBL/GenBank/DDBJ databases">
        <authorList>
            <person name="Feng Z.H.Z."/>
        </authorList>
    </citation>
    <scope>NUCLEOTIDE SEQUENCE</scope>
    <source>
        <strain evidence="2">CBS107.38</strain>
    </source>
</reference>
<name>A0A8H7B8A4_9PLEO</name>
<evidence type="ECO:0000313" key="3">
    <source>
        <dbReference type="Proteomes" id="UP000596902"/>
    </source>
</evidence>
<dbReference type="AlphaFoldDB" id="A0A8H7B8A4"/>
<dbReference type="RefSeq" id="XP_038789214.1">
    <property type="nucleotide sequence ID" value="XM_038927936.1"/>
</dbReference>
<organism evidence="2 3">
    <name type="scientific">Alternaria burnsii</name>
    <dbReference type="NCBI Taxonomy" id="1187904"/>
    <lineage>
        <taxon>Eukaryota</taxon>
        <taxon>Fungi</taxon>
        <taxon>Dikarya</taxon>
        <taxon>Ascomycota</taxon>
        <taxon>Pezizomycotina</taxon>
        <taxon>Dothideomycetes</taxon>
        <taxon>Pleosporomycetidae</taxon>
        <taxon>Pleosporales</taxon>
        <taxon>Pleosporineae</taxon>
        <taxon>Pleosporaceae</taxon>
        <taxon>Alternaria</taxon>
        <taxon>Alternaria sect. Alternaria</taxon>
    </lineage>
</organism>
<keyword evidence="3" id="KW-1185">Reference proteome</keyword>